<dbReference type="eggNOG" id="KOG1192">
    <property type="taxonomic scope" value="Eukaryota"/>
</dbReference>
<dbReference type="CDD" id="cd03784">
    <property type="entry name" value="GT1_Gtf-like"/>
    <property type="match status" value="1"/>
</dbReference>
<reference evidence="2" key="2">
    <citation type="submission" date="2013-04" db="UniProtKB">
        <authorList>
            <consortium name="EnsemblPlants"/>
        </authorList>
    </citation>
    <scope>IDENTIFICATION</scope>
</reference>
<dbReference type="EnsemblPlants" id="OB04G14680.1">
    <property type="protein sequence ID" value="OB04G14680.1"/>
    <property type="gene ID" value="OB04G14680"/>
</dbReference>
<keyword evidence="3" id="KW-1185">Reference proteome</keyword>
<dbReference type="OMA" id="HYANEPQ"/>
<evidence type="ECO:0000313" key="2">
    <source>
        <dbReference type="EnsemblPlants" id="OB04G14680.1"/>
    </source>
</evidence>
<name>J3LWE3_ORYBR</name>
<dbReference type="PANTHER" id="PTHR48045:SF37">
    <property type="entry name" value="UDP-GLYCOSYLTRANSFERASE 92A1-LIKE"/>
    <property type="match status" value="1"/>
</dbReference>
<dbReference type="Proteomes" id="UP000006038">
    <property type="component" value="Chromosome 4"/>
</dbReference>
<dbReference type="GO" id="GO:0008194">
    <property type="term" value="F:UDP-glycosyltransferase activity"/>
    <property type="evidence" value="ECO:0007669"/>
    <property type="project" value="InterPro"/>
</dbReference>
<dbReference type="AlphaFoldDB" id="J3LWE3"/>
<proteinExistence type="predicted"/>
<protein>
    <recommendedName>
        <fullName evidence="4">UDP-glycosyltransferases domain-containing protein</fullName>
    </recommendedName>
</protein>
<dbReference type="InterPro" id="IPR002213">
    <property type="entry name" value="UDP_glucos_trans"/>
</dbReference>
<dbReference type="SUPFAM" id="SSF53756">
    <property type="entry name" value="UDP-Glycosyltransferase/glycogen phosphorylase"/>
    <property type="match status" value="1"/>
</dbReference>
<dbReference type="Pfam" id="PF00201">
    <property type="entry name" value="UDPGT"/>
    <property type="match status" value="1"/>
</dbReference>
<evidence type="ECO:0008006" key="4">
    <source>
        <dbReference type="Google" id="ProtNLM"/>
    </source>
</evidence>
<dbReference type="Gene3D" id="3.40.50.2000">
    <property type="entry name" value="Glycogen Phosphorylase B"/>
    <property type="match status" value="1"/>
</dbReference>
<organism evidence="2">
    <name type="scientific">Oryza brachyantha</name>
    <name type="common">malo sina</name>
    <dbReference type="NCBI Taxonomy" id="4533"/>
    <lineage>
        <taxon>Eukaryota</taxon>
        <taxon>Viridiplantae</taxon>
        <taxon>Streptophyta</taxon>
        <taxon>Embryophyta</taxon>
        <taxon>Tracheophyta</taxon>
        <taxon>Spermatophyta</taxon>
        <taxon>Magnoliopsida</taxon>
        <taxon>Liliopsida</taxon>
        <taxon>Poales</taxon>
        <taxon>Poaceae</taxon>
        <taxon>BOP clade</taxon>
        <taxon>Oryzoideae</taxon>
        <taxon>Oryzeae</taxon>
        <taxon>Oryzinae</taxon>
        <taxon>Oryza</taxon>
    </lineage>
</organism>
<evidence type="ECO:0000256" key="1">
    <source>
        <dbReference type="ARBA" id="ARBA00022679"/>
    </source>
</evidence>
<evidence type="ECO:0000313" key="3">
    <source>
        <dbReference type="Proteomes" id="UP000006038"/>
    </source>
</evidence>
<dbReference type="PANTHER" id="PTHR48045">
    <property type="entry name" value="UDP-GLYCOSYLTRANSFERASE 72B1"/>
    <property type="match status" value="1"/>
</dbReference>
<dbReference type="Gramene" id="OB04G14680.1">
    <property type="protein sequence ID" value="OB04G14680.1"/>
    <property type="gene ID" value="OB04G14680"/>
</dbReference>
<reference evidence="2" key="1">
    <citation type="journal article" date="2013" name="Nat. Commun.">
        <title>Whole-genome sequencing of Oryza brachyantha reveals mechanisms underlying Oryza genome evolution.</title>
        <authorList>
            <person name="Chen J."/>
            <person name="Huang Q."/>
            <person name="Gao D."/>
            <person name="Wang J."/>
            <person name="Lang Y."/>
            <person name="Liu T."/>
            <person name="Li B."/>
            <person name="Bai Z."/>
            <person name="Luis Goicoechea J."/>
            <person name="Liang C."/>
            <person name="Chen C."/>
            <person name="Zhang W."/>
            <person name="Sun S."/>
            <person name="Liao Y."/>
            <person name="Zhang X."/>
            <person name="Yang L."/>
            <person name="Song C."/>
            <person name="Wang M."/>
            <person name="Shi J."/>
            <person name="Liu G."/>
            <person name="Liu J."/>
            <person name="Zhou H."/>
            <person name="Zhou W."/>
            <person name="Yu Q."/>
            <person name="An N."/>
            <person name="Chen Y."/>
            <person name="Cai Q."/>
            <person name="Wang B."/>
            <person name="Liu B."/>
            <person name="Min J."/>
            <person name="Huang Y."/>
            <person name="Wu H."/>
            <person name="Li Z."/>
            <person name="Zhang Y."/>
            <person name="Yin Y."/>
            <person name="Song W."/>
            <person name="Jiang J."/>
            <person name="Jackson S.A."/>
            <person name="Wing R.A."/>
            <person name="Wang J."/>
            <person name="Chen M."/>
        </authorList>
    </citation>
    <scope>NUCLEOTIDE SEQUENCE [LARGE SCALE GENOMIC DNA]</scope>
    <source>
        <strain evidence="2">cv. IRGC 101232</strain>
    </source>
</reference>
<dbReference type="HOGENOM" id="CLU_001724_1_2_1"/>
<accession>J3LWE3</accession>
<keyword evidence="1" id="KW-0808">Transferase</keyword>
<sequence>MRWRDAPPPGSVLYVSFGTNGMLRAEHMLELAAALESSGRSFVWKIKPPADEPGHDHHHHNNDSWLPEGFEERVSILAHPSTAAFLSHCGWNSALESLAHGVPIIGWPLAAEQWYNAMVLENLGACVEVARGSGDGTVVGRRRVAEVVETVMGDTAKGRDMRRRVQELRRVMLDAWSDDGGSSIEASQAFLEAMKLK</sequence>